<feature type="transmembrane region" description="Helical" evidence="1">
    <location>
        <begin position="7"/>
        <end position="26"/>
    </location>
</feature>
<name>A0ABY4KJM6_9FLAO</name>
<sequence length="83" mass="9594">MNLFKNLTVLTVFSILWFLILIFFYITEEGLSGYKIIAFLGSSILGFIGLFIDFLLKKFIKNRIKVNIIGLSLVIIFTIWLTL</sequence>
<keyword evidence="1" id="KW-0812">Transmembrane</keyword>
<evidence type="ECO:0000313" key="2">
    <source>
        <dbReference type="EMBL" id="UPQ80501.1"/>
    </source>
</evidence>
<proteinExistence type="predicted"/>
<evidence type="ECO:0000256" key="1">
    <source>
        <dbReference type="SAM" id="Phobius"/>
    </source>
</evidence>
<protein>
    <submittedName>
        <fullName evidence="2">Uncharacterized protein</fullName>
    </submittedName>
</protein>
<gene>
    <name evidence="2" type="ORF">M0M57_06590</name>
</gene>
<keyword evidence="1" id="KW-1133">Transmembrane helix</keyword>
<keyword evidence="3" id="KW-1185">Reference proteome</keyword>
<dbReference type="RefSeq" id="WP_248436395.1">
    <property type="nucleotide sequence ID" value="NZ_CP096205.1"/>
</dbReference>
<organism evidence="2 3">
    <name type="scientific">Flavobacterium azooxidireducens</name>
    <dbReference type="NCBI Taxonomy" id="1871076"/>
    <lineage>
        <taxon>Bacteria</taxon>
        <taxon>Pseudomonadati</taxon>
        <taxon>Bacteroidota</taxon>
        <taxon>Flavobacteriia</taxon>
        <taxon>Flavobacteriales</taxon>
        <taxon>Flavobacteriaceae</taxon>
        <taxon>Flavobacterium</taxon>
    </lineage>
</organism>
<dbReference type="Proteomes" id="UP000830583">
    <property type="component" value="Chromosome"/>
</dbReference>
<accession>A0ABY4KJM6</accession>
<keyword evidence="1" id="KW-0472">Membrane</keyword>
<feature type="transmembrane region" description="Helical" evidence="1">
    <location>
        <begin position="32"/>
        <end position="52"/>
    </location>
</feature>
<reference evidence="2" key="1">
    <citation type="submission" date="2022-04" db="EMBL/GenBank/DDBJ databases">
        <title>Consumption of N2O by Flavobacterium azooxidireducens sp. nov. isolated from Decomposing Leaf Litter of Phragmites australis (Cav.).</title>
        <authorList>
            <person name="Behrendt U."/>
            <person name="Spanner T."/>
            <person name="Augustin J."/>
            <person name="Horn M.A."/>
            <person name="Kolb S."/>
            <person name="Ulrich A."/>
        </authorList>
    </citation>
    <scope>NUCLEOTIDE SEQUENCE</scope>
    <source>
        <strain evidence="2">IGB 4-14</strain>
    </source>
</reference>
<dbReference type="EMBL" id="CP096205">
    <property type="protein sequence ID" value="UPQ80501.1"/>
    <property type="molecule type" value="Genomic_DNA"/>
</dbReference>
<evidence type="ECO:0000313" key="3">
    <source>
        <dbReference type="Proteomes" id="UP000830583"/>
    </source>
</evidence>
<feature type="transmembrane region" description="Helical" evidence="1">
    <location>
        <begin position="64"/>
        <end position="82"/>
    </location>
</feature>